<dbReference type="GO" id="GO:0005524">
    <property type="term" value="F:ATP binding"/>
    <property type="evidence" value="ECO:0007669"/>
    <property type="project" value="UniProtKB-UniRule"/>
</dbReference>
<dbReference type="SUPFAM" id="SSF56112">
    <property type="entry name" value="Protein kinase-like (PK-like)"/>
    <property type="match status" value="1"/>
</dbReference>
<dbReference type="GO" id="GO:0004713">
    <property type="term" value="F:protein tyrosine kinase activity"/>
    <property type="evidence" value="ECO:0007669"/>
    <property type="project" value="UniProtKB-KW"/>
</dbReference>
<keyword evidence="5 15" id="KW-0812">Transmembrane</keyword>
<dbReference type="Proteomes" id="UP000054843">
    <property type="component" value="Unassembled WGS sequence"/>
</dbReference>
<evidence type="ECO:0000259" key="18">
    <source>
        <dbReference type="PROSITE" id="PS50262"/>
    </source>
</evidence>
<evidence type="ECO:0000256" key="7">
    <source>
        <dbReference type="ARBA" id="ARBA00022777"/>
    </source>
</evidence>
<keyword evidence="11" id="KW-0829">Tyrosine-protein kinase</keyword>
<dbReference type="SMART" id="SM00220">
    <property type="entry name" value="S_TKc"/>
    <property type="match status" value="1"/>
</dbReference>
<comment type="similarity">
    <text evidence="15">Belongs to the G-protein coupled receptor 1 family.</text>
</comment>
<evidence type="ECO:0000259" key="17">
    <source>
        <dbReference type="PROSITE" id="PS50011"/>
    </source>
</evidence>
<dbReference type="InterPro" id="IPR017452">
    <property type="entry name" value="GPCR_Rhodpsn_7TM"/>
</dbReference>
<evidence type="ECO:0000256" key="12">
    <source>
        <dbReference type="ARBA" id="ARBA00038035"/>
    </source>
</evidence>
<evidence type="ECO:0000256" key="13">
    <source>
        <dbReference type="ARBA" id="ARBA00038999"/>
    </source>
</evidence>
<feature type="binding site" evidence="14">
    <location>
        <position position="110"/>
    </location>
    <ligand>
        <name>ATP</name>
        <dbReference type="ChEBI" id="CHEBI:30616"/>
    </ligand>
</feature>
<dbReference type="GO" id="GO:0033554">
    <property type="term" value="P:cellular response to stress"/>
    <property type="evidence" value="ECO:0007669"/>
    <property type="project" value="UniProtKB-ARBA"/>
</dbReference>
<dbReference type="InterPro" id="IPR017441">
    <property type="entry name" value="Protein_kinase_ATP_BS"/>
</dbReference>
<dbReference type="Gene3D" id="1.20.1070.10">
    <property type="entry name" value="Rhodopsin 7-helix transmembrane proteins"/>
    <property type="match status" value="2"/>
</dbReference>
<keyword evidence="15" id="KW-0675">Receptor</keyword>
<dbReference type="PANTHER" id="PTHR48013">
    <property type="entry name" value="DUAL SPECIFICITY MITOGEN-ACTIVATED PROTEIN KINASE KINASE 5-RELATED"/>
    <property type="match status" value="1"/>
</dbReference>
<comment type="subcellular location">
    <subcellularLocation>
        <location evidence="1">Membrane</location>
    </subcellularLocation>
</comment>
<keyword evidence="15" id="KW-0807">Transducer</keyword>
<dbReference type="InterPro" id="IPR008271">
    <property type="entry name" value="Ser/Thr_kinase_AS"/>
</dbReference>
<accession>A0A0V1MZL5</accession>
<keyword evidence="10 16" id="KW-0472">Membrane</keyword>
<feature type="transmembrane region" description="Helical" evidence="16">
    <location>
        <begin position="648"/>
        <end position="675"/>
    </location>
</feature>
<dbReference type="PROSITE" id="PS00107">
    <property type="entry name" value="PROTEIN_KINASE_ATP"/>
    <property type="match status" value="1"/>
</dbReference>
<dbReference type="FunFam" id="3.30.200.20:FF:000126">
    <property type="entry name" value="Dual specificity mitogen-activated protein kinase kinase 4"/>
    <property type="match status" value="1"/>
</dbReference>
<keyword evidence="4" id="KW-0808">Transferase</keyword>
<dbReference type="PANTHER" id="PTHR48013:SF15">
    <property type="entry name" value="DUAL SPECIFICITY MITOGEN-ACTIVATED PROTEIN KINASE KINASE 4"/>
    <property type="match status" value="1"/>
</dbReference>
<dbReference type="AlphaFoldDB" id="A0A0V1MZL5"/>
<feature type="domain" description="Protein kinase" evidence="17">
    <location>
        <begin position="81"/>
        <end position="346"/>
    </location>
</feature>
<dbReference type="OrthoDB" id="10252354at2759"/>
<evidence type="ECO:0000256" key="8">
    <source>
        <dbReference type="ARBA" id="ARBA00022840"/>
    </source>
</evidence>
<dbReference type="GO" id="GO:0016020">
    <property type="term" value="C:membrane"/>
    <property type="evidence" value="ECO:0007669"/>
    <property type="project" value="UniProtKB-SubCell"/>
</dbReference>
<evidence type="ECO:0000256" key="1">
    <source>
        <dbReference type="ARBA" id="ARBA00004370"/>
    </source>
</evidence>
<keyword evidence="6 14" id="KW-0547">Nucleotide-binding</keyword>
<feature type="domain" description="G-protein coupled receptors family 1 profile" evidence="18">
    <location>
        <begin position="450"/>
        <end position="672"/>
    </location>
</feature>
<dbReference type="PRINTS" id="PR00237">
    <property type="entry name" value="GPCRRHODOPSN"/>
</dbReference>
<feature type="transmembrane region" description="Helical" evidence="16">
    <location>
        <begin position="547"/>
        <end position="568"/>
    </location>
</feature>
<proteinExistence type="inferred from homology"/>
<dbReference type="Pfam" id="PF00001">
    <property type="entry name" value="7tm_1"/>
    <property type="match status" value="2"/>
</dbReference>
<name>A0A0V1MZL5_9BILA</name>
<feature type="transmembrane region" description="Helical" evidence="16">
    <location>
        <begin position="434"/>
        <end position="460"/>
    </location>
</feature>
<evidence type="ECO:0000313" key="20">
    <source>
        <dbReference type="Proteomes" id="UP000054843"/>
    </source>
</evidence>
<dbReference type="SUPFAM" id="SSF81321">
    <property type="entry name" value="Family A G protein-coupled receptor-like"/>
    <property type="match status" value="1"/>
</dbReference>
<dbReference type="GO" id="GO:0008545">
    <property type="term" value="F:JUN kinase kinase activity"/>
    <property type="evidence" value="ECO:0007669"/>
    <property type="project" value="TreeGrafter"/>
</dbReference>
<evidence type="ECO:0000256" key="9">
    <source>
        <dbReference type="ARBA" id="ARBA00022989"/>
    </source>
</evidence>
<dbReference type="PROSITE" id="PS50262">
    <property type="entry name" value="G_PROTEIN_RECEP_F1_2"/>
    <property type="match status" value="1"/>
</dbReference>
<dbReference type="InterPro" id="IPR000276">
    <property type="entry name" value="GPCR_Rhodpsn"/>
</dbReference>
<evidence type="ECO:0000313" key="19">
    <source>
        <dbReference type="EMBL" id="KRZ76942.1"/>
    </source>
</evidence>
<dbReference type="GO" id="GO:0005829">
    <property type="term" value="C:cytosol"/>
    <property type="evidence" value="ECO:0007669"/>
    <property type="project" value="UniProtKB-ARBA"/>
</dbReference>
<dbReference type="CDD" id="cd15203">
    <property type="entry name" value="7tmA_NPYR-like"/>
    <property type="match status" value="1"/>
</dbReference>
<dbReference type="EC" id="2.7.12.2" evidence="13"/>
<keyword evidence="2" id="KW-0723">Serine/threonine-protein kinase</keyword>
<dbReference type="CDD" id="cd06616">
    <property type="entry name" value="PKc_MKK4"/>
    <property type="match status" value="1"/>
</dbReference>
<evidence type="ECO:0000256" key="4">
    <source>
        <dbReference type="ARBA" id="ARBA00022679"/>
    </source>
</evidence>
<evidence type="ECO:0000256" key="14">
    <source>
        <dbReference type="PROSITE-ProRule" id="PRU10141"/>
    </source>
</evidence>
<protein>
    <recommendedName>
        <fullName evidence="13">mitogen-activated protein kinase kinase</fullName>
        <ecNumber evidence="13">2.7.12.2</ecNumber>
    </recommendedName>
</protein>
<dbReference type="GO" id="GO:0004674">
    <property type="term" value="F:protein serine/threonine kinase activity"/>
    <property type="evidence" value="ECO:0007669"/>
    <property type="project" value="UniProtKB-KW"/>
</dbReference>
<dbReference type="PROSITE" id="PS00108">
    <property type="entry name" value="PROTEIN_KINASE_ST"/>
    <property type="match status" value="1"/>
</dbReference>
<organism evidence="19 20">
    <name type="scientific">Trichinella papuae</name>
    <dbReference type="NCBI Taxonomy" id="268474"/>
    <lineage>
        <taxon>Eukaryota</taxon>
        <taxon>Metazoa</taxon>
        <taxon>Ecdysozoa</taxon>
        <taxon>Nematoda</taxon>
        <taxon>Enoplea</taxon>
        <taxon>Dorylaimia</taxon>
        <taxon>Trichinellida</taxon>
        <taxon>Trichinellidae</taxon>
        <taxon>Trichinella</taxon>
    </lineage>
</organism>
<keyword evidence="15" id="KW-0297">G-protein coupled receptor</keyword>
<sequence>MRKLKTVMSRRPLLKNLDFSQISTRKCQQQGSDSTMDLTKSGGYTWPAVNSVPQLDIIRSQSSGILKISPEKTFEFTADDLEDLGEIGQGSFGVVYKMRHRISNTVMAVKRMHSTIDDKEQKQLLMDLDVIMRSDECPYIVQFYGAIFREGDCWICMELMDTSLERFYKMVYENAKQRLPEPIIGKIAVATVKALSYLKDKLHIIHRDVKPSNILLDRSGRIKLCDFGIAGKLVDSIARTRDAGCKPYMAPERIDPCKSRRGYDVRADVWSLGITLVEIATGQFPYPPWNSVFDQLQQVVDGDPPLISPKDYPFFSMDFIYFVNCCLMKDEEQRPKYKQLLETKFITKYEREVVDVGAYVCSMFDSNASMSNDKGITFSLTIIHLLRMTCSKNLHITLKFCSNYKLRKNSKIYMSSNSCIFSSEPLHEHIAAKVVLVSLYVIVFVTALLGNLMVVGIIVFNRRLQSVTNFFICNLAVSDIFVTLTSLWLTPMYGYLGKWIWGAVMCHSLPVIQGASIFINSFTLTAIALDRYIVILNPFKKRMKMKVCFGIILAIWILSLLLVAPYGFHMDLYHLAECDIYICRELWEFREFQAAYGFSLKSDQALQRRKRLLKMLTLMVAIFGLCWLPFNVLNILRDVMPSHFDGKSYFVFLFLVSHLIAMSSSSWNTVLYAWMNYHFNREFRRIFSYLLGRRYQKKFNSLDTSWKLADESKQNDKLYQMVEKSNKSDHNIPNARRNSNFD</sequence>
<keyword evidence="3" id="KW-0597">Phosphoprotein</keyword>
<dbReference type="STRING" id="268474.A0A0V1MZL5"/>
<keyword evidence="20" id="KW-1185">Reference proteome</keyword>
<gene>
    <name evidence="19" type="primary">Prlhr</name>
    <name evidence="19" type="ORF">T10_3895</name>
</gene>
<evidence type="ECO:0000256" key="15">
    <source>
        <dbReference type="RuleBase" id="RU000688"/>
    </source>
</evidence>
<feature type="transmembrane region" description="Helical" evidence="16">
    <location>
        <begin position="509"/>
        <end position="535"/>
    </location>
</feature>
<reference evidence="19 20" key="1">
    <citation type="submission" date="2015-01" db="EMBL/GenBank/DDBJ databases">
        <title>Evolution of Trichinella species and genotypes.</title>
        <authorList>
            <person name="Korhonen P.K."/>
            <person name="Edoardo P."/>
            <person name="Giuseppe L.R."/>
            <person name="Gasser R.B."/>
        </authorList>
    </citation>
    <scope>NUCLEOTIDE SEQUENCE [LARGE SCALE GENOMIC DNA]</scope>
    <source>
        <strain evidence="19">ISS1980</strain>
    </source>
</reference>
<dbReference type="FunFam" id="1.10.510.10:FF:000090">
    <property type="entry name" value="Dual specificity mitogen-activated protein kinase kinase 4"/>
    <property type="match status" value="1"/>
</dbReference>
<dbReference type="Gene3D" id="1.10.510.10">
    <property type="entry name" value="Transferase(Phosphotransferase) domain 1"/>
    <property type="match status" value="1"/>
</dbReference>
<keyword evidence="8 14" id="KW-0067">ATP-binding</keyword>
<comment type="caution">
    <text evidence="19">The sequence shown here is derived from an EMBL/GenBank/DDBJ whole genome shotgun (WGS) entry which is preliminary data.</text>
</comment>
<dbReference type="GO" id="GO:0004930">
    <property type="term" value="F:G protein-coupled receptor activity"/>
    <property type="evidence" value="ECO:0007669"/>
    <property type="project" value="UniProtKB-KW"/>
</dbReference>
<evidence type="ECO:0000256" key="6">
    <source>
        <dbReference type="ARBA" id="ARBA00022741"/>
    </source>
</evidence>
<evidence type="ECO:0000256" key="2">
    <source>
        <dbReference type="ARBA" id="ARBA00022527"/>
    </source>
</evidence>
<dbReference type="EMBL" id="JYDO01000024">
    <property type="protein sequence ID" value="KRZ76942.1"/>
    <property type="molecule type" value="Genomic_DNA"/>
</dbReference>
<dbReference type="InterPro" id="IPR000719">
    <property type="entry name" value="Prot_kinase_dom"/>
</dbReference>
<keyword evidence="9 16" id="KW-1133">Transmembrane helix</keyword>
<dbReference type="Pfam" id="PF00069">
    <property type="entry name" value="Pkinase"/>
    <property type="match status" value="1"/>
</dbReference>
<evidence type="ECO:0000256" key="3">
    <source>
        <dbReference type="ARBA" id="ARBA00022553"/>
    </source>
</evidence>
<evidence type="ECO:0000256" key="5">
    <source>
        <dbReference type="ARBA" id="ARBA00022692"/>
    </source>
</evidence>
<dbReference type="InterPro" id="IPR011009">
    <property type="entry name" value="Kinase-like_dom_sf"/>
</dbReference>
<dbReference type="PROSITE" id="PS50011">
    <property type="entry name" value="PROTEIN_KINASE_DOM"/>
    <property type="match status" value="1"/>
</dbReference>
<comment type="similarity">
    <text evidence="12">Belongs to the protein kinase superfamily. STE Ser/Thr protein kinase family. MAP kinase kinase subfamily.</text>
</comment>
<feature type="transmembrane region" description="Helical" evidence="16">
    <location>
        <begin position="615"/>
        <end position="636"/>
    </location>
</feature>
<evidence type="ECO:0000256" key="10">
    <source>
        <dbReference type="ARBA" id="ARBA00023136"/>
    </source>
</evidence>
<evidence type="ECO:0000256" key="16">
    <source>
        <dbReference type="SAM" id="Phobius"/>
    </source>
</evidence>
<feature type="transmembrane region" description="Helical" evidence="16">
    <location>
        <begin position="467"/>
        <end position="489"/>
    </location>
</feature>
<keyword evidence="7 19" id="KW-0418">Kinase</keyword>
<evidence type="ECO:0000256" key="11">
    <source>
        <dbReference type="ARBA" id="ARBA00023137"/>
    </source>
</evidence>
<dbReference type="PROSITE" id="PS00237">
    <property type="entry name" value="G_PROTEIN_RECEP_F1_1"/>
    <property type="match status" value="1"/>
</dbReference>
<dbReference type="Gene3D" id="3.30.200.20">
    <property type="entry name" value="Phosphorylase Kinase, domain 1"/>
    <property type="match status" value="1"/>
</dbReference>